<feature type="chain" id="PRO_5035736889" description="Pectate lyase domain-containing protein" evidence="2">
    <location>
        <begin position="22"/>
        <end position="607"/>
    </location>
</feature>
<gene>
    <name evidence="4" type="ORF">PHYPSEUDO_001427</name>
</gene>
<proteinExistence type="predicted"/>
<dbReference type="InterPro" id="IPR002022">
    <property type="entry name" value="Pec_lyase"/>
</dbReference>
<feature type="compositionally biased region" description="Low complexity" evidence="1">
    <location>
        <begin position="457"/>
        <end position="470"/>
    </location>
</feature>
<feature type="compositionally biased region" description="Polar residues" evidence="1">
    <location>
        <begin position="471"/>
        <end position="483"/>
    </location>
</feature>
<dbReference type="OrthoDB" id="1637350at2759"/>
<evidence type="ECO:0000313" key="5">
    <source>
        <dbReference type="Proteomes" id="UP000694044"/>
    </source>
</evidence>
<reference evidence="4" key="1">
    <citation type="submission" date="2021-02" db="EMBL/GenBank/DDBJ databases">
        <authorList>
            <person name="Palmer J.M."/>
        </authorList>
    </citation>
    <scope>NUCLEOTIDE SEQUENCE</scope>
    <source>
        <strain evidence="4">SCRP734</strain>
    </source>
</reference>
<feature type="domain" description="Pectate lyase" evidence="3">
    <location>
        <begin position="101"/>
        <end position="317"/>
    </location>
</feature>
<dbReference type="Proteomes" id="UP000694044">
    <property type="component" value="Unassembled WGS sequence"/>
</dbReference>
<evidence type="ECO:0000256" key="2">
    <source>
        <dbReference type="SAM" id="SignalP"/>
    </source>
</evidence>
<keyword evidence="5" id="KW-1185">Reference proteome</keyword>
<feature type="compositionally biased region" description="Low complexity" evidence="1">
    <location>
        <begin position="506"/>
        <end position="600"/>
    </location>
</feature>
<dbReference type="AlphaFoldDB" id="A0A8T1WK55"/>
<feature type="compositionally biased region" description="Low complexity" evidence="1">
    <location>
        <begin position="487"/>
        <end position="499"/>
    </location>
</feature>
<organism evidence="4 5">
    <name type="scientific">Phytophthora pseudosyringae</name>
    <dbReference type="NCBI Taxonomy" id="221518"/>
    <lineage>
        <taxon>Eukaryota</taxon>
        <taxon>Sar</taxon>
        <taxon>Stramenopiles</taxon>
        <taxon>Oomycota</taxon>
        <taxon>Peronosporomycetes</taxon>
        <taxon>Peronosporales</taxon>
        <taxon>Peronosporaceae</taxon>
        <taxon>Phytophthora</taxon>
    </lineage>
</organism>
<name>A0A8T1WK55_9STRA</name>
<feature type="region of interest" description="Disordered" evidence="1">
    <location>
        <begin position="404"/>
        <end position="434"/>
    </location>
</feature>
<evidence type="ECO:0000313" key="4">
    <source>
        <dbReference type="EMBL" id="KAG7392323.1"/>
    </source>
</evidence>
<evidence type="ECO:0000259" key="3">
    <source>
        <dbReference type="SMART" id="SM00656"/>
    </source>
</evidence>
<keyword evidence="2" id="KW-0732">Signal</keyword>
<accession>A0A8T1WK55</accession>
<dbReference type="EMBL" id="JAGDFM010000012">
    <property type="protein sequence ID" value="KAG7392323.1"/>
    <property type="molecule type" value="Genomic_DNA"/>
</dbReference>
<comment type="caution">
    <text evidence="4">The sequence shown here is derived from an EMBL/GenBank/DDBJ whole genome shotgun (WGS) entry which is preliminary data.</text>
</comment>
<dbReference type="SMART" id="SM00656">
    <property type="entry name" value="Amb_all"/>
    <property type="match status" value="1"/>
</dbReference>
<protein>
    <recommendedName>
        <fullName evidence="3">Pectate lyase domain-containing protein</fullName>
    </recommendedName>
</protein>
<evidence type="ECO:0000256" key="1">
    <source>
        <dbReference type="SAM" id="MobiDB-lite"/>
    </source>
</evidence>
<feature type="signal peptide" evidence="2">
    <location>
        <begin position="1"/>
        <end position="21"/>
    </location>
</feature>
<sequence length="607" mass="61588">MKVFRYGFIAAFVLAVQYVAAINTGTAPGLASGATGGGDTDPVYPTTIDELTSYLSDDETRVIILQQEFDYRGSEGSTTEDGCRPLSNQECIAKNNGCEGQDVILQSGGMSGTGGCTDGISVEVTYDNAGPNPLEVQGNKTIRGVGTSGVIVGKGLWILGSNVIVQNVHITNLNPHLVWGGDAIYIQGADGGETALENVWFDHVKISSIGRQMIATNTASVKSMTISNCDFDGYTEYSASCDNRHYWTMLFYGTQTQVSLVSNYIHQTSGRSPKVGGNTILHAANNYFYNNSGHNFDPIDESYTVVEGNYMDTCTEPVLLDDDATGAFMVPTSDTQSYCESALGRDCIVNTVVNSDAELTGQNEESAVTAAATAAKAYAPSAAATLSLSSSNFGVGDLAAVDGSSSSATASTTTSSTTSSGSAATSSSSAASTASSRSTAAASAAAVDSTAASAAWSATSPSTASSDTTAQETSYSSPSSNAQAVDASSTTETSASVAGEAEDFGTTPTVSSDVSDSAATSVAASATADYSTVSTASNQTSASSTYASSEAVDTSTSSAATGSNTAASTASASDTSADTAASTSIATTSTTTSPSSPTTTKCTARRQ</sequence>
<feature type="region of interest" description="Disordered" evidence="1">
    <location>
        <begin position="457"/>
        <end position="607"/>
    </location>
</feature>